<dbReference type="EMBL" id="CP003542">
    <property type="protein sequence ID" value="AFP83750.1"/>
    <property type="molecule type" value="Genomic_DNA"/>
</dbReference>
<protein>
    <submittedName>
        <fullName evidence="3">Ribulose-phosphate 3-epimerase</fullName>
    </submittedName>
</protein>
<gene>
    <name evidence="3" type="primary">rpe</name>
    <name evidence="3" type="ORF">A33Y_0102</name>
</gene>
<dbReference type="Gene3D" id="3.20.20.70">
    <property type="entry name" value="Aldolase class I"/>
    <property type="match status" value="1"/>
</dbReference>
<dbReference type="HOGENOM" id="CLU_1640684_0_0_6"/>
<dbReference type="InterPro" id="IPR000056">
    <property type="entry name" value="Ribul_P_3_epim-like"/>
</dbReference>
<evidence type="ECO:0000313" key="4">
    <source>
        <dbReference type="Proteomes" id="UP000003931"/>
    </source>
</evidence>
<dbReference type="GO" id="GO:0046872">
    <property type="term" value="F:metal ion binding"/>
    <property type="evidence" value="ECO:0007669"/>
    <property type="project" value="UniProtKB-KW"/>
</dbReference>
<name>J7H0C4_CARRU</name>
<evidence type="ECO:0000256" key="2">
    <source>
        <dbReference type="ARBA" id="ARBA00023235"/>
    </source>
</evidence>
<proteinExistence type="predicted"/>
<evidence type="ECO:0000256" key="1">
    <source>
        <dbReference type="ARBA" id="ARBA00022723"/>
    </source>
</evidence>
<reference evidence="3 4" key="1">
    <citation type="journal article" date="2012" name="Mol. Biol. Evol.">
        <title>Genome reduction and co-evolution between the primary and secondary bacterial symbionts of psyllids.</title>
        <authorList>
            <person name="Sloan D.B."/>
            <person name="Moran N.A."/>
        </authorList>
    </citation>
    <scope>NUCLEOTIDE SEQUENCE [LARGE SCALE GENOMIC DNA]</scope>
    <source>
        <strain evidence="3 4">CS</strain>
    </source>
</reference>
<dbReference type="STRING" id="1202537.A33Y_0102"/>
<dbReference type="PATRIC" id="fig|1202537.3.peg.84"/>
<evidence type="ECO:0000313" key="3">
    <source>
        <dbReference type="EMBL" id="AFP83750.1"/>
    </source>
</evidence>
<dbReference type="InterPro" id="IPR011060">
    <property type="entry name" value="RibuloseP-bd_barrel"/>
</dbReference>
<accession>J7H0C4</accession>
<dbReference type="GO" id="GO:0005975">
    <property type="term" value="P:carbohydrate metabolic process"/>
    <property type="evidence" value="ECO:0007669"/>
    <property type="project" value="InterPro"/>
</dbReference>
<dbReference type="SUPFAM" id="SSF51366">
    <property type="entry name" value="Ribulose-phoshate binding barrel"/>
    <property type="match status" value="1"/>
</dbReference>
<dbReference type="GO" id="GO:0016857">
    <property type="term" value="F:racemase and epimerase activity, acting on carbohydrates and derivatives"/>
    <property type="evidence" value="ECO:0007669"/>
    <property type="project" value="InterPro"/>
</dbReference>
<keyword evidence="1" id="KW-0479">Metal-binding</keyword>
<organism evidence="3 4">
    <name type="scientific">Candidatus Carsonella ruddii CS isolate Thao2000</name>
    <dbReference type="NCBI Taxonomy" id="1202537"/>
    <lineage>
        <taxon>Bacteria</taxon>
        <taxon>Pseudomonadati</taxon>
        <taxon>Pseudomonadota</taxon>
        <taxon>Gammaproteobacteria</taxon>
        <taxon>Oceanospirillales</taxon>
        <taxon>Halomonadaceae</taxon>
        <taxon>Zymobacter group</taxon>
        <taxon>Candidatus Carsonella</taxon>
    </lineage>
</organism>
<dbReference type="AlphaFoldDB" id="J7H0C4"/>
<dbReference type="Pfam" id="PF00834">
    <property type="entry name" value="Ribul_P_3_epim"/>
    <property type="match status" value="1"/>
</dbReference>
<keyword evidence="2" id="KW-0413">Isomerase</keyword>
<dbReference type="KEGG" id="crc:A33Y_0102"/>
<sequence length="161" mass="19696">MDFTYVENNSFSINNVKKIFFFLKKIKKIFIEFHIMSKLSKNIINKIQKKNIFVHLENFFFFKRYNYSISPNFCYKYIKQYNFNYNLIMSVNPGFGNQFFIKNIKKKKINKYNIDGGINFYYFKKINNYFNKIIIGSNIISKKNINSYFNFLFIYNEFIVL</sequence>
<dbReference type="Proteomes" id="UP000003931">
    <property type="component" value="Chromosome"/>
</dbReference>
<dbReference type="InterPro" id="IPR013785">
    <property type="entry name" value="Aldolase_TIM"/>
</dbReference>